<keyword evidence="4" id="KW-0804">Transcription</keyword>
<feature type="domain" description="TF-B3" evidence="7">
    <location>
        <begin position="5"/>
        <end position="98"/>
    </location>
</feature>
<feature type="domain" description="TF-B3" evidence="7">
    <location>
        <begin position="205"/>
        <end position="303"/>
    </location>
</feature>
<comment type="subcellular location">
    <subcellularLocation>
        <location evidence="1">Nucleus</location>
    </subcellularLocation>
</comment>
<dbReference type="InterPro" id="IPR015300">
    <property type="entry name" value="DNA-bd_pseudobarrel_sf"/>
</dbReference>
<keyword evidence="9" id="KW-1185">Reference proteome</keyword>
<feature type="region of interest" description="Disordered" evidence="6">
    <location>
        <begin position="112"/>
        <end position="162"/>
    </location>
</feature>
<evidence type="ECO:0000313" key="8">
    <source>
        <dbReference type="EMBL" id="KAK6122002.1"/>
    </source>
</evidence>
<name>A0ABR0UHH3_REHGL</name>
<dbReference type="SMART" id="SM01019">
    <property type="entry name" value="B3"/>
    <property type="match status" value="2"/>
</dbReference>
<evidence type="ECO:0000256" key="4">
    <source>
        <dbReference type="ARBA" id="ARBA00023163"/>
    </source>
</evidence>
<evidence type="ECO:0000313" key="9">
    <source>
        <dbReference type="Proteomes" id="UP001318860"/>
    </source>
</evidence>
<sequence length="305" mass="35907">MTTTPAFFKVFIFEINEKDLKIPPAFIRSLKQALPEKVYFKDRYNNLWTVKVAKVGDYWYFLDGWVKFARDNFLTSGDILVFEYYCGNWFFFKMFGTFATEKKSPFMHNDIENEHANDADDNNNNDDNDDGDHEDDVDDDDDNDDETEWDENENDENEEHVNIEIKKYLGGAGTSRNTNQRLVNFTSKCYGMEIFQAGLAQQPINPYFVTKVMQKREADLFIPMDVIKDFNLDFTQEIILVDPRRREFRAKCKQWKDGRIMLSGGWKSLCRLNLVTQDDKCICEFVQGEGRRLFLNVTFVRANMK</sequence>
<dbReference type="Gene3D" id="2.40.330.10">
    <property type="entry name" value="DNA-binding pseudobarrel domain"/>
    <property type="match status" value="2"/>
</dbReference>
<dbReference type="InterPro" id="IPR050655">
    <property type="entry name" value="Plant_B3_domain"/>
</dbReference>
<dbReference type="Proteomes" id="UP001318860">
    <property type="component" value="Unassembled WGS sequence"/>
</dbReference>
<dbReference type="SUPFAM" id="SSF101936">
    <property type="entry name" value="DNA-binding pseudobarrel domain"/>
    <property type="match status" value="2"/>
</dbReference>
<dbReference type="CDD" id="cd10017">
    <property type="entry name" value="B3_DNA"/>
    <property type="match status" value="1"/>
</dbReference>
<evidence type="ECO:0000256" key="6">
    <source>
        <dbReference type="SAM" id="MobiDB-lite"/>
    </source>
</evidence>
<evidence type="ECO:0000259" key="7">
    <source>
        <dbReference type="PROSITE" id="PS50863"/>
    </source>
</evidence>
<evidence type="ECO:0000256" key="5">
    <source>
        <dbReference type="ARBA" id="ARBA00023242"/>
    </source>
</evidence>
<evidence type="ECO:0000256" key="1">
    <source>
        <dbReference type="ARBA" id="ARBA00004123"/>
    </source>
</evidence>
<dbReference type="PANTHER" id="PTHR31920:SF135">
    <property type="entry name" value="B3 DOMAIN-CONTAINING PROTEIN OS03G0621600-RELATED"/>
    <property type="match status" value="1"/>
</dbReference>
<dbReference type="EMBL" id="JABTTQ020002809">
    <property type="protein sequence ID" value="KAK6122002.1"/>
    <property type="molecule type" value="Genomic_DNA"/>
</dbReference>
<evidence type="ECO:0000256" key="3">
    <source>
        <dbReference type="ARBA" id="ARBA00023125"/>
    </source>
</evidence>
<keyword evidence="2" id="KW-0805">Transcription regulation</keyword>
<reference evidence="8 9" key="1">
    <citation type="journal article" date="2021" name="Comput. Struct. Biotechnol. J.">
        <title>De novo genome assembly of the potent medicinal plant Rehmannia glutinosa using nanopore technology.</title>
        <authorList>
            <person name="Ma L."/>
            <person name="Dong C."/>
            <person name="Song C."/>
            <person name="Wang X."/>
            <person name="Zheng X."/>
            <person name="Niu Y."/>
            <person name="Chen S."/>
            <person name="Feng W."/>
        </authorList>
    </citation>
    <scope>NUCLEOTIDE SEQUENCE [LARGE SCALE GENOMIC DNA]</scope>
    <source>
        <strain evidence="8">DH-2019</strain>
    </source>
</reference>
<evidence type="ECO:0000256" key="2">
    <source>
        <dbReference type="ARBA" id="ARBA00023015"/>
    </source>
</evidence>
<feature type="compositionally biased region" description="Acidic residues" evidence="6">
    <location>
        <begin position="119"/>
        <end position="158"/>
    </location>
</feature>
<organism evidence="8 9">
    <name type="scientific">Rehmannia glutinosa</name>
    <name type="common">Chinese foxglove</name>
    <dbReference type="NCBI Taxonomy" id="99300"/>
    <lineage>
        <taxon>Eukaryota</taxon>
        <taxon>Viridiplantae</taxon>
        <taxon>Streptophyta</taxon>
        <taxon>Embryophyta</taxon>
        <taxon>Tracheophyta</taxon>
        <taxon>Spermatophyta</taxon>
        <taxon>Magnoliopsida</taxon>
        <taxon>eudicotyledons</taxon>
        <taxon>Gunneridae</taxon>
        <taxon>Pentapetalae</taxon>
        <taxon>asterids</taxon>
        <taxon>lamiids</taxon>
        <taxon>Lamiales</taxon>
        <taxon>Orobanchaceae</taxon>
        <taxon>Rehmannieae</taxon>
        <taxon>Rehmannia</taxon>
    </lineage>
</organism>
<protein>
    <recommendedName>
        <fullName evidence="7">TF-B3 domain-containing protein</fullName>
    </recommendedName>
</protein>
<keyword evidence="3" id="KW-0238">DNA-binding</keyword>
<dbReference type="InterPro" id="IPR003340">
    <property type="entry name" value="B3_DNA-bd"/>
</dbReference>
<accession>A0ABR0UHH3</accession>
<dbReference type="PROSITE" id="PS50863">
    <property type="entry name" value="B3"/>
    <property type="match status" value="2"/>
</dbReference>
<gene>
    <name evidence="8" type="ORF">DH2020_044256</name>
</gene>
<proteinExistence type="predicted"/>
<keyword evidence="5" id="KW-0539">Nucleus</keyword>
<dbReference type="Pfam" id="PF02362">
    <property type="entry name" value="B3"/>
    <property type="match status" value="2"/>
</dbReference>
<comment type="caution">
    <text evidence="8">The sequence shown here is derived from an EMBL/GenBank/DDBJ whole genome shotgun (WGS) entry which is preliminary data.</text>
</comment>
<dbReference type="PANTHER" id="PTHR31920">
    <property type="entry name" value="B3 DOMAIN-CONTAINING"/>
    <property type="match status" value="1"/>
</dbReference>